<dbReference type="Gene3D" id="3.40.50.150">
    <property type="entry name" value="Vaccinia Virus protein VP39"/>
    <property type="match status" value="1"/>
</dbReference>
<evidence type="ECO:0000259" key="1">
    <source>
        <dbReference type="Pfam" id="PF08241"/>
    </source>
</evidence>
<proteinExistence type="predicted"/>
<comment type="caution">
    <text evidence="2">The sequence shown here is derived from an EMBL/GenBank/DDBJ whole genome shotgun (WGS) entry which is preliminary data.</text>
</comment>
<dbReference type="SUPFAM" id="SSF53335">
    <property type="entry name" value="S-adenosyl-L-methionine-dependent methyltransferases"/>
    <property type="match status" value="1"/>
</dbReference>
<dbReference type="Pfam" id="PF08241">
    <property type="entry name" value="Methyltransf_11"/>
    <property type="match status" value="1"/>
</dbReference>
<sequence>QATDYYNRMSANGLYEEYTNEKRLRGPVIAAQSVADFFPDNRSDKLILDLHRLGFPKLHALDPSEGMLHVARQKNVYEKLYCCYLDQNRLPIDDDVYDCAASSGGFGEGHIPVAGLHELARIVKPGGLVSIVMREMYLETVQEYRGRLEPVMAEMQTAGKWRQLSRKVVSKYYFDDNGVVFEFVVC</sequence>
<reference evidence="2 3" key="1">
    <citation type="journal article" date="2023" name="Sci. Data">
        <title>Genome assembly of the Korean intertidal mud-creeper Batillaria attramentaria.</title>
        <authorList>
            <person name="Patra A.K."/>
            <person name="Ho P.T."/>
            <person name="Jun S."/>
            <person name="Lee S.J."/>
            <person name="Kim Y."/>
            <person name="Won Y.J."/>
        </authorList>
    </citation>
    <scope>NUCLEOTIDE SEQUENCE [LARGE SCALE GENOMIC DNA]</scope>
    <source>
        <strain evidence="2">Wonlab-2016</strain>
    </source>
</reference>
<dbReference type="Proteomes" id="UP001519460">
    <property type="component" value="Unassembled WGS sequence"/>
</dbReference>
<accession>A0ABD0JBP2</accession>
<organism evidence="2 3">
    <name type="scientific">Batillaria attramentaria</name>
    <dbReference type="NCBI Taxonomy" id="370345"/>
    <lineage>
        <taxon>Eukaryota</taxon>
        <taxon>Metazoa</taxon>
        <taxon>Spiralia</taxon>
        <taxon>Lophotrochozoa</taxon>
        <taxon>Mollusca</taxon>
        <taxon>Gastropoda</taxon>
        <taxon>Caenogastropoda</taxon>
        <taxon>Sorbeoconcha</taxon>
        <taxon>Cerithioidea</taxon>
        <taxon>Batillariidae</taxon>
        <taxon>Batillaria</taxon>
    </lineage>
</organism>
<name>A0ABD0JBP2_9CAEN</name>
<dbReference type="AlphaFoldDB" id="A0ABD0JBP2"/>
<dbReference type="InterPro" id="IPR013216">
    <property type="entry name" value="Methyltransf_11"/>
</dbReference>
<dbReference type="EMBL" id="JACVVK020000517">
    <property type="protein sequence ID" value="KAK7469466.1"/>
    <property type="molecule type" value="Genomic_DNA"/>
</dbReference>
<keyword evidence="3" id="KW-1185">Reference proteome</keyword>
<dbReference type="InterPro" id="IPR029063">
    <property type="entry name" value="SAM-dependent_MTases_sf"/>
</dbReference>
<feature type="domain" description="Methyltransferase type 11" evidence="1">
    <location>
        <begin position="49"/>
        <end position="130"/>
    </location>
</feature>
<feature type="non-terminal residue" evidence="2">
    <location>
        <position position="1"/>
    </location>
</feature>
<gene>
    <name evidence="2" type="ORF">BaRGS_00036532</name>
</gene>
<evidence type="ECO:0000313" key="3">
    <source>
        <dbReference type="Proteomes" id="UP001519460"/>
    </source>
</evidence>
<evidence type="ECO:0000313" key="2">
    <source>
        <dbReference type="EMBL" id="KAK7469466.1"/>
    </source>
</evidence>
<protein>
    <recommendedName>
        <fullName evidence="1">Methyltransferase type 11 domain-containing protein</fullName>
    </recommendedName>
</protein>